<gene>
    <name evidence="4" type="ORF">D7X12_38835</name>
</gene>
<accession>A0A3A8MI72</accession>
<evidence type="ECO:0000259" key="3">
    <source>
        <dbReference type="PROSITE" id="PS51123"/>
    </source>
</evidence>
<feature type="domain" description="OmpA-like" evidence="3">
    <location>
        <begin position="46"/>
        <end position="171"/>
    </location>
</feature>
<dbReference type="Proteomes" id="UP000273405">
    <property type="component" value="Unassembled WGS sequence"/>
</dbReference>
<evidence type="ECO:0000313" key="4">
    <source>
        <dbReference type="EMBL" id="RKH30869.1"/>
    </source>
</evidence>
<feature type="chain" id="PRO_5017215484" evidence="2">
    <location>
        <begin position="22"/>
        <end position="171"/>
    </location>
</feature>
<dbReference type="EMBL" id="RAWG01000466">
    <property type="protein sequence ID" value="RKH30869.1"/>
    <property type="molecule type" value="Genomic_DNA"/>
</dbReference>
<dbReference type="InterPro" id="IPR006665">
    <property type="entry name" value="OmpA-like"/>
</dbReference>
<dbReference type="RefSeq" id="WP_120630202.1">
    <property type="nucleotide sequence ID" value="NZ_RAWG01000466.1"/>
</dbReference>
<dbReference type="PROSITE" id="PS51123">
    <property type="entry name" value="OMPA_2"/>
    <property type="match status" value="1"/>
</dbReference>
<dbReference type="InterPro" id="IPR050330">
    <property type="entry name" value="Bact_OuterMem_StrucFunc"/>
</dbReference>
<dbReference type="GO" id="GO:0016020">
    <property type="term" value="C:membrane"/>
    <property type="evidence" value="ECO:0007669"/>
    <property type="project" value="UniProtKB-UniRule"/>
</dbReference>
<comment type="caution">
    <text evidence="4">The sequence shown here is derived from an EMBL/GenBank/DDBJ whole genome shotgun (WGS) entry which is preliminary data.</text>
</comment>
<keyword evidence="2" id="KW-0732">Signal</keyword>
<evidence type="ECO:0000256" key="2">
    <source>
        <dbReference type="SAM" id="SignalP"/>
    </source>
</evidence>
<dbReference type="SUPFAM" id="SSF103088">
    <property type="entry name" value="OmpA-like"/>
    <property type="match status" value="1"/>
</dbReference>
<dbReference type="PANTHER" id="PTHR30329:SF21">
    <property type="entry name" value="LIPOPROTEIN YIAD-RELATED"/>
    <property type="match status" value="1"/>
</dbReference>
<protein>
    <submittedName>
        <fullName evidence="4">OmpA family protein</fullName>
    </submittedName>
</protein>
<name>A0A3A8MI72_9BACT</name>
<dbReference type="AlphaFoldDB" id="A0A3A8MI72"/>
<keyword evidence="5" id="KW-1185">Reference proteome</keyword>
<dbReference type="PANTHER" id="PTHR30329">
    <property type="entry name" value="STATOR ELEMENT OF FLAGELLAR MOTOR COMPLEX"/>
    <property type="match status" value="1"/>
</dbReference>
<feature type="signal peptide" evidence="2">
    <location>
        <begin position="1"/>
        <end position="21"/>
    </location>
</feature>
<dbReference type="CDD" id="cd07185">
    <property type="entry name" value="OmpA_C-like"/>
    <property type="match status" value="1"/>
</dbReference>
<evidence type="ECO:0000313" key="5">
    <source>
        <dbReference type="Proteomes" id="UP000273405"/>
    </source>
</evidence>
<dbReference type="Gene3D" id="3.30.1330.60">
    <property type="entry name" value="OmpA-like domain"/>
    <property type="match status" value="1"/>
</dbReference>
<proteinExistence type="predicted"/>
<organism evidence="4 5">
    <name type="scientific">Corallococcus sicarius</name>
    <dbReference type="NCBI Taxonomy" id="2316726"/>
    <lineage>
        <taxon>Bacteria</taxon>
        <taxon>Pseudomonadati</taxon>
        <taxon>Myxococcota</taxon>
        <taxon>Myxococcia</taxon>
        <taxon>Myxococcales</taxon>
        <taxon>Cystobacterineae</taxon>
        <taxon>Myxococcaceae</taxon>
        <taxon>Corallococcus</taxon>
    </lineage>
</organism>
<dbReference type="OrthoDB" id="9792021at2"/>
<reference evidence="5" key="1">
    <citation type="submission" date="2018-09" db="EMBL/GenBank/DDBJ databases">
        <authorList>
            <person name="Livingstone P.G."/>
            <person name="Whitworth D.E."/>
        </authorList>
    </citation>
    <scope>NUCLEOTIDE SEQUENCE [LARGE SCALE GENOMIC DNA]</scope>
    <source>
        <strain evidence="5">CA040B</strain>
    </source>
</reference>
<evidence type="ECO:0000256" key="1">
    <source>
        <dbReference type="PROSITE-ProRule" id="PRU00473"/>
    </source>
</evidence>
<dbReference type="Pfam" id="PF00691">
    <property type="entry name" value="OmpA"/>
    <property type="match status" value="1"/>
</dbReference>
<sequence>MKLKALCLSVSLLALPGVASAQLSLDSLKKTAGDASKGAVEKRVNTKLMDEGRKNQCSFKSGTAELDAGCDAKLKKLAAALIDAKKQLDGAGAKSYKFEVSGHTDSSGDAAKNKKLSEQRAETIVKELVARGVPRNEIIAVGFGSEKPLVKPDDTAAKKAKNRRYELQVRL</sequence>
<dbReference type="InterPro" id="IPR036737">
    <property type="entry name" value="OmpA-like_sf"/>
</dbReference>
<keyword evidence="1" id="KW-0472">Membrane</keyword>